<feature type="binding site" evidence="12">
    <location>
        <position position="751"/>
    </location>
    <ligand>
        <name>[4Fe-4S] cluster</name>
        <dbReference type="ChEBI" id="CHEBI:49883"/>
        <label>2</label>
    </ligand>
</feature>
<organism evidence="14 15">
    <name type="scientific">Sulfuricurvum kujiense (strain ATCC BAA-921 / DSM 16994 / JCM 11577 / YK-1)</name>
    <dbReference type="NCBI Taxonomy" id="709032"/>
    <lineage>
        <taxon>Bacteria</taxon>
        <taxon>Pseudomonadati</taxon>
        <taxon>Campylobacterota</taxon>
        <taxon>Epsilonproteobacteria</taxon>
        <taxon>Campylobacterales</taxon>
        <taxon>Sulfurimonadaceae</taxon>
        <taxon>Sulfuricurvum</taxon>
    </lineage>
</organism>
<protein>
    <submittedName>
        <fullName evidence="14">Pyruvate ferredoxin/flavodoxin oxidoreductase</fullName>
    </submittedName>
</protein>
<feature type="binding site" evidence="12">
    <location>
        <position position="704"/>
    </location>
    <ligand>
        <name>[4Fe-4S] cluster</name>
        <dbReference type="ChEBI" id="CHEBI:49883"/>
        <label>2</label>
    </ligand>
</feature>
<dbReference type="GO" id="GO:0022900">
    <property type="term" value="P:electron transport chain"/>
    <property type="evidence" value="ECO:0007669"/>
    <property type="project" value="InterPro"/>
</dbReference>
<keyword evidence="15" id="KW-1185">Reference proteome</keyword>
<name>E4U1P7_SULKY</name>
<keyword evidence="8 12" id="KW-0411">Iron-sulfur</keyword>
<evidence type="ECO:0000256" key="1">
    <source>
        <dbReference type="ARBA" id="ARBA00009032"/>
    </source>
</evidence>
<feature type="binding site" evidence="10">
    <location>
        <begin position="1004"/>
        <end position="1009"/>
    </location>
    <ligand>
        <name>thiamine diphosphate</name>
        <dbReference type="ChEBI" id="CHEBI:58937"/>
    </ligand>
</feature>
<keyword evidence="6 9" id="KW-0560">Oxidoreductase</keyword>
<evidence type="ECO:0000256" key="3">
    <source>
        <dbReference type="ARBA" id="ARBA00022485"/>
    </source>
</evidence>
<dbReference type="eggNOG" id="COG1013">
    <property type="taxonomic scope" value="Bacteria"/>
</dbReference>
<dbReference type="PIRSF" id="PIRSF000159">
    <property type="entry name" value="NifJ"/>
    <property type="match status" value="1"/>
</dbReference>
<evidence type="ECO:0000313" key="14">
    <source>
        <dbReference type="EMBL" id="ADR34520.1"/>
    </source>
</evidence>
<dbReference type="Gene3D" id="3.40.920.10">
    <property type="entry name" value="Pyruvate-ferredoxin oxidoreductase, PFOR, domain III"/>
    <property type="match status" value="1"/>
</dbReference>
<sequence>MSKSTTITVDGNEAVALVAHKINEVIAIYPITPSSPMGEFSDLYSSKGQKNIFGTVPEVYEMQSEGGASGAVHGALQAGSLTTTFTASQGLLLMIPNMYKIAGELTPTVFHVAARSLAAQGLSIFGDHQDVMGVRQSGFALMASNSVQEAHDFALISQAASLRSRIPFLHFFDGFRTSHEVSRIEKLDDDVLKAMIDPDLVAEHRRRGLNPNHPVLRGTAQNPDVYFQGRESVNRYYQALPQILQNEMDKFASLSGRSYHLFDYVGAADAERVIVLMGSGAEAVEESVNHLVSIGEKVGMIKVRLALPFASEAFIAALPPSVRSIAVLDRTKEPGSLGEPLYHDVLTALFEHRDNLPSAMPRIIGGRYGLSSKEFTPSMIFSIYAELSKPLMKNHFTIGIDDDVTFTSLEFDHDFILQNPDQFQAVFYGLGSDGTVGANKNTIKIIGTETEHYAQGYFVYDSKKSGSMTTSHLRFGTKPIKSSYLIQKADFVAVHQAVFLEKLDLLEIAKEGGIFLLNSPYPKEEVWDRLPRVTQERIIEKKLKFYAIDAYKVAQASNMGRRINTVMQTCFFAISGILSKEEAMAKIKGSIQKTYGSKGDVIVAMNYAAVDTTLENLYEIDVPSTADSSLELHRPLKGDMSAFAREVIGKITAFKGDELRVSQIPDDGTWPTGTTQYEKRNIAQEVPVWDADTCIQCNKCVLACPHSVIRSSVFDASYLQGAPEGFSAKGAKGKNFGDNDVFAISVAVEDCTGCALCVEVCPAKNKSQTNLKAINMMPQLPLRESGIAQWDFFLSLPKMDRASLDHANLKESQFLEPLFEFSGACPGCGETPYVKLASQLFGDRMVIANATGCSSIYGGNLPTTPWKKNDEGRGPAWSNSLFEDNAEFGLGFRLSIDSHTDRARGLLEALKEQLDISLVEEILSAEQHEESQINLQRERVKKLKHALETLDCDDAKNLSELADYLVKKSVWIMGGDGWAYDIGYGGLDHVLASGKNVNILVLDTQVYSNTGGQQSKATMTGAVAKFAAGGKAGLPKDLAAMAIAYENVYVAKVAMGANDTATIKAFVEAERFDGPSIIIAYSHCVAHGYDLKYGFDQQKRAVDSGLWPIFRFNPDKKKVGENPMSLDYKGPKIDVKDFMYRETRFKMVEKMNALSAGHYLETAAHTAESLYARYKNLQAYYEPSSEEA</sequence>
<feature type="domain" description="4Fe-4S ferredoxin-type" evidence="13">
    <location>
        <begin position="685"/>
        <end position="714"/>
    </location>
</feature>
<proteinExistence type="inferred from homology"/>
<feature type="binding site" evidence="12">
    <location>
        <position position="1084"/>
    </location>
    <ligand>
        <name>[4Fe-4S] cluster</name>
        <dbReference type="ChEBI" id="CHEBI:49883"/>
        <label>3</label>
    </ligand>
</feature>
<dbReference type="Pfam" id="PF13237">
    <property type="entry name" value="Fer4_10"/>
    <property type="match status" value="1"/>
</dbReference>
<feature type="binding site" evidence="10">
    <location>
        <position position="830"/>
    </location>
    <ligand>
        <name>thiamine diphosphate</name>
        <dbReference type="ChEBI" id="CHEBI:58937"/>
    </ligand>
</feature>
<feature type="binding site" evidence="12">
    <location>
        <position position="694"/>
    </location>
    <ligand>
        <name>[4Fe-4S] cluster</name>
        <dbReference type="ChEBI" id="CHEBI:49883"/>
        <label>1</label>
    </ligand>
</feature>
<feature type="binding site" evidence="12">
    <location>
        <position position="828"/>
    </location>
    <ligand>
        <name>[4Fe-4S] cluster</name>
        <dbReference type="ChEBI" id="CHEBI:49883"/>
        <label>3</label>
    </ligand>
</feature>
<dbReference type="GO" id="GO:0006979">
    <property type="term" value="P:response to oxidative stress"/>
    <property type="evidence" value="ECO:0007669"/>
    <property type="project" value="TreeGrafter"/>
</dbReference>
<keyword evidence="14" id="KW-0670">Pyruvate</keyword>
<feature type="site" description="Important for catalytic activity" evidence="11">
    <location>
        <position position="1009"/>
    </location>
</feature>
<dbReference type="InterPro" id="IPR037112">
    <property type="entry name" value="Pyrv-flavodox_OxR_EKR_sf"/>
</dbReference>
<evidence type="ECO:0000256" key="10">
    <source>
        <dbReference type="PIRSR" id="PIRSR000159-1"/>
    </source>
</evidence>
<dbReference type="SUPFAM" id="SSF52518">
    <property type="entry name" value="Thiamin diphosphate-binding fold (THDP-binding)"/>
    <property type="match status" value="2"/>
</dbReference>
<dbReference type="NCBIfam" id="TIGR02176">
    <property type="entry name" value="pyruv_ox_red"/>
    <property type="match status" value="1"/>
</dbReference>
<dbReference type="Gene3D" id="3.40.50.920">
    <property type="match status" value="1"/>
</dbReference>
<dbReference type="Gene3D" id="3.40.50.970">
    <property type="match status" value="2"/>
</dbReference>
<dbReference type="eggNOG" id="COG0674">
    <property type="taxonomic scope" value="Bacteria"/>
</dbReference>
<keyword evidence="5 9" id="KW-0249">Electron transport</keyword>
<feature type="binding site" evidence="12">
    <location>
        <position position="697"/>
    </location>
    <ligand>
        <name>[4Fe-4S] cluster</name>
        <dbReference type="ChEBI" id="CHEBI:49883"/>
        <label>1</label>
    </ligand>
</feature>
<keyword evidence="2 9" id="KW-0813">Transport</keyword>
<dbReference type="Pfam" id="PF01855">
    <property type="entry name" value="POR_N"/>
    <property type="match status" value="1"/>
</dbReference>
<dbReference type="eggNOG" id="COG1014">
    <property type="taxonomic scope" value="Bacteria"/>
</dbReference>
<dbReference type="FunFam" id="3.40.50.970:FF:000012">
    <property type="entry name" value="Pyruvate:ferredoxin (Flavodoxin) oxidoreductase"/>
    <property type="match status" value="1"/>
</dbReference>
<feature type="binding site" evidence="12">
    <location>
        <position position="761"/>
    </location>
    <ligand>
        <name>[4Fe-4S] cluster</name>
        <dbReference type="ChEBI" id="CHEBI:49883"/>
        <label>1</label>
    </ligand>
</feature>
<dbReference type="Pfam" id="PF10371">
    <property type="entry name" value="EKR"/>
    <property type="match status" value="1"/>
</dbReference>
<dbReference type="InterPro" id="IPR011895">
    <property type="entry name" value="Pyrv_flavodox_OxRed"/>
</dbReference>
<keyword evidence="3 12" id="KW-0004">4Fe-4S</keyword>
<dbReference type="PANTHER" id="PTHR32154">
    <property type="entry name" value="PYRUVATE-FLAVODOXIN OXIDOREDUCTASE-RELATED"/>
    <property type="match status" value="1"/>
</dbReference>
<dbReference type="eggNOG" id="COG1144">
    <property type="taxonomic scope" value="Bacteria"/>
</dbReference>
<dbReference type="Pfam" id="PF02775">
    <property type="entry name" value="TPP_enzyme_C"/>
    <property type="match status" value="1"/>
</dbReference>
<evidence type="ECO:0000313" key="15">
    <source>
        <dbReference type="Proteomes" id="UP000008721"/>
    </source>
</evidence>
<feature type="domain" description="4Fe-4S ferredoxin-type" evidence="13">
    <location>
        <begin position="742"/>
        <end position="771"/>
    </location>
</feature>
<dbReference type="Pfam" id="PF17147">
    <property type="entry name" value="PFOR_II"/>
    <property type="match status" value="1"/>
</dbReference>
<dbReference type="CDD" id="cd07034">
    <property type="entry name" value="TPP_PYR_PFOR_IOR-alpha_like"/>
    <property type="match status" value="1"/>
</dbReference>
<dbReference type="PROSITE" id="PS51379">
    <property type="entry name" value="4FE4S_FER_2"/>
    <property type="match status" value="2"/>
</dbReference>
<dbReference type="SUPFAM" id="SSF54862">
    <property type="entry name" value="4Fe-4S ferredoxins"/>
    <property type="match status" value="1"/>
</dbReference>
<dbReference type="InterPro" id="IPR033412">
    <property type="entry name" value="PFOR_II"/>
</dbReference>
<dbReference type="SUPFAM" id="SSF52922">
    <property type="entry name" value="TK C-terminal domain-like"/>
    <property type="match status" value="1"/>
</dbReference>
<keyword evidence="7 12" id="KW-0408">Iron</keyword>
<dbReference type="FunFam" id="3.40.920.10:FF:000001">
    <property type="entry name" value="Pyruvate:ferredoxin (Flavodoxin) oxidoreductase"/>
    <property type="match status" value="1"/>
</dbReference>
<dbReference type="STRING" id="709032.Sulku_1860"/>
<accession>E4U1P7</accession>
<dbReference type="InterPro" id="IPR029061">
    <property type="entry name" value="THDP-binding"/>
</dbReference>
<dbReference type="FunFam" id="3.40.50.920:FF:000007">
    <property type="entry name" value="Pyruvate:ferredoxin (Flavodoxin) oxidoreductase"/>
    <property type="match status" value="1"/>
</dbReference>
<dbReference type="InterPro" id="IPR017896">
    <property type="entry name" value="4Fe4S_Fe-S-bd"/>
</dbReference>
<dbReference type="AlphaFoldDB" id="E4U1P7"/>
<feature type="binding site" evidence="10">
    <location>
        <begin position="975"/>
        <end position="978"/>
    </location>
    <ligand>
        <name>thiamine diphosphate</name>
        <dbReference type="ChEBI" id="CHEBI:58937"/>
    </ligand>
</feature>
<feature type="binding site" evidence="10">
    <location>
        <position position="115"/>
    </location>
    <ligand>
        <name>pyruvate</name>
        <dbReference type="ChEBI" id="CHEBI:15361"/>
    </ligand>
</feature>
<dbReference type="Proteomes" id="UP000008721">
    <property type="component" value="Chromosome"/>
</dbReference>
<evidence type="ECO:0000256" key="2">
    <source>
        <dbReference type="ARBA" id="ARBA00022448"/>
    </source>
</evidence>
<feature type="binding site" evidence="10">
    <location>
        <position position="32"/>
    </location>
    <ligand>
        <name>pyruvate</name>
        <dbReference type="ChEBI" id="CHEBI:15361"/>
    </ligand>
</feature>
<feature type="binding site" evidence="12">
    <location>
        <position position="754"/>
    </location>
    <ligand>
        <name>[4Fe-4S] cluster</name>
        <dbReference type="ChEBI" id="CHEBI:49883"/>
        <label>2</label>
    </ligand>
</feature>
<evidence type="ECO:0000256" key="11">
    <source>
        <dbReference type="PIRSR" id="PIRSR000159-2"/>
    </source>
</evidence>
<dbReference type="SMART" id="SM00890">
    <property type="entry name" value="EKR"/>
    <property type="match status" value="1"/>
</dbReference>
<dbReference type="InterPro" id="IPR002869">
    <property type="entry name" value="Pyrv_flavodox_OxRed_cen"/>
</dbReference>
<dbReference type="GO" id="GO:0044281">
    <property type="term" value="P:small molecule metabolic process"/>
    <property type="evidence" value="ECO:0007669"/>
    <property type="project" value="UniProtKB-ARBA"/>
</dbReference>
<dbReference type="FunFam" id="3.30.70.20:FF:000022">
    <property type="entry name" value="Pyruvate:ferredoxin (Flavodoxin) oxidoreductase"/>
    <property type="match status" value="1"/>
</dbReference>
<evidence type="ECO:0000256" key="6">
    <source>
        <dbReference type="ARBA" id="ARBA00023002"/>
    </source>
</evidence>
<evidence type="ECO:0000259" key="13">
    <source>
        <dbReference type="PROSITE" id="PS51379"/>
    </source>
</evidence>
<dbReference type="GO" id="GO:0051539">
    <property type="term" value="F:4 iron, 4 sulfur cluster binding"/>
    <property type="evidence" value="ECO:0007669"/>
    <property type="project" value="UniProtKB-KW"/>
</dbReference>
<dbReference type="GO" id="GO:0030976">
    <property type="term" value="F:thiamine pyrophosphate binding"/>
    <property type="evidence" value="ECO:0007669"/>
    <property type="project" value="InterPro"/>
</dbReference>
<comment type="cofactor">
    <cofactor evidence="12">
        <name>[4Fe-4S] cluster</name>
        <dbReference type="ChEBI" id="CHEBI:49883"/>
    </cofactor>
    <text evidence="12">Binds 3 [4Fe-4S] clusters per subunit.</text>
</comment>
<feature type="binding site" evidence="12">
    <location>
        <position position="757"/>
    </location>
    <ligand>
        <name>[4Fe-4S] cluster</name>
        <dbReference type="ChEBI" id="CHEBI:49883"/>
        <label>2</label>
    </ligand>
</feature>
<dbReference type="InterPro" id="IPR019456">
    <property type="entry name" value="Pyrv-flavodox_OxRtase_EKR"/>
</dbReference>
<gene>
    <name evidence="14" type="ordered locus">Sulku_1860</name>
</gene>
<dbReference type="SUPFAM" id="SSF53323">
    <property type="entry name" value="Pyruvate-ferredoxin oxidoreductase, PFOR, domain III"/>
    <property type="match status" value="1"/>
</dbReference>
<dbReference type="EMBL" id="CP002355">
    <property type="protein sequence ID" value="ADR34520.1"/>
    <property type="molecule type" value="Genomic_DNA"/>
</dbReference>
<comment type="similarity">
    <text evidence="1 9">Belongs to the pyruvate:ferredoxin/flavodoxin oxidoreductase family.</text>
</comment>
<feature type="site" description="Important for catalytic activity" evidence="11">
    <location>
        <position position="32"/>
    </location>
</feature>
<feature type="binding site" evidence="12">
    <location>
        <position position="700"/>
    </location>
    <ligand>
        <name>[4Fe-4S] cluster</name>
        <dbReference type="ChEBI" id="CHEBI:49883"/>
        <label>1</label>
    </ligand>
</feature>
<evidence type="ECO:0000256" key="12">
    <source>
        <dbReference type="PIRSR" id="PIRSR000159-50"/>
    </source>
</evidence>
<dbReference type="Gene3D" id="4.10.780.10">
    <property type="entry name" value="Pyruvate-flavodoxin oxidoreductase, EKR domain"/>
    <property type="match status" value="1"/>
</dbReference>
<dbReference type="Gene3D" id="3.30.70.20">
    <property type="match status" value="1"/>
</dbReference>
<dbReference type="InterPro" id="IPR017900">
    <property type="entry name" value="4Fe4S_Fe_S_CS"/>
</dbReference>
<feature type="site" description="Important for catalytic activity" evidence="11">
    <location>
        <position position="65"/>
    </location>
</feature>
<dbReference type="GO" id="GO:0016903">
    <property type="term" value="F:oxidoreductase activity, acting on the aldehyde or oxo group of donors"/>
    <property type="evidence" value="ECO:0007669"/>
    <property type="project" value="InterPro"/>
</dbReference>
<dbReference type="HOGENOM" id="CLU_002569_0_0_7"/>
<evidence type="ECO:0000256" key="4">
    <source>
        <dbReference type="ARBA" id="ARBA00022723"/>
    </source>
</evidence>
<feature type="binding site" evidence="10">
    <location>
        <position position="65"/>
    </location>
    <ligand>
        <name>thiamine diphosphate</name>
        <dbReference type="ChEBI" id="CHEBI:58937"/>
    </ligand>
</feature>
<dbReference type="GO" id="GO:0005506">
    <property type="term" value="F:iron ion binding"/>
    <property type="evidence" value="ECO:0007669"/>
    <property type="project" value="InterPro"/>
</dbReference>
<reference evidence="14 15" key="1">
    <citation type="journal article" date="2012" name="Stand. Genomic Sci.">
        <title>Complete genome sequence of the sulfur compounds oxidizing chemolithoautotroph Sulfuricurvum kujiense type strain (YK-1(T)).</title>
        <authorList>
            <person name="Han C."/>
            <person name="Kotsyurbenko O."/>
            <person name="Chertkov O."/>
            <person name="Held B."/>
            <person name="Lapidus A."/>
            <person name="Nolan M."/>
            <person name="Lucas S."/>
            <person name="Hammon N."/>
            <person name="Deshpande S."/>
            <person name="Cheng J.F."/>
            <person name="Tapia R."/>
            <person name="Goodwin L.A."/>
            <person name="Pitluck S."/>
            <person name="Liolios K."/>
            <person name="Pagani I."/>
            <person name="Ivanova N."/>
            <person name="Mavromatis K."/>
            <person name="Mikhailova N."/>
            <person name="Pati A."/>
            <person name="Chen A."/>
            <person name="Palaniappan K."/>
            <person name="Land M."/>
            <person name="Hauser L."/>
            <person name="Chang Y.J."/>
            <person name="Jeffries C.D."/>
            <person name="Brambilla E.M."/>
            <person name="Rohde M."/>
            <person name="Spring S."/>
            <person name="Sikorski J."/>
            <person name="Goker M."/>
            <person name="Woyke T."/>
            <person name="Bristow J."/>
            <person name="Eisen J.A."/>
            <person name="Markowitz V."/>
            <person name="Hugenholtz P."/>
            <person name="Kyrpides N.C."/>
            <person name="Klenk H.P."/>
            <person name="Detter J.C."/>
        </authorList>
    </citation>
    <scope>NUCLEOTIDE SEQUENCE [LARGE SCALE GENOMIC DNA]</scope>
    <source>
        <strain evidence="15">ATCC BAA-921 / DSM 16994 / JCM 11577 / YK-1</strain>
    </source>
</reference>
<dbReference type="CDD" id="cd03377">
    <property type="entry name" value="TPP_PFOR_PNO"/>
    <property type="match status" value="1"/>
</dbReference>
<dbReference type="OrthoDB" id="9794954at2"/>
<evidence type="ECO:0000256" key="7">
    <source>
        <dbReference type="ARBA" id="ARBA00023004"/>
    </source>
</evidence>
<dbReference type="PANTHER" id="PTHR32154:SF0">
    <property type="entry name" value="PYRUVATE-FLAVODOXIN OXIDOREDUCTASE-RELATED"/>
    <property type="match status" value="1"/>
</dbReference>
<feature type="binding site" evidence="12">
    <location>
        <position position="825"/>
    </location>
    <ligand>
        <name>[4Fe-4S] cluster</name>
        <dbReference type="ChEBI" id="CHEBI:49883"/>
        <label>3</label>
    </ligand>
</feature>
<keyword evidence="4 12" id="KW-0479">Metal-binding</keyword>
<dbReference type="InterPro" id="IPR002880">
    <property type="entry name" value="Pyrv_Fd/Flavodoxin_OxRdtase_N"/>
</dbReference>
<evidence type="ECO:0000256" key="9">
    <source>
        <dbReference type="PIRNR" id="PIRNR000159"/>
    </source>
</evidence>
<evidence type="ECO:0000256" key="5">
    <source>
        <dbReference type="ARBA" id="ARBA00022982"/>
    </source>
</evidence>
<dbReference type="Pfam" id="PF01558">
    <property type="entry name" value="POR"/>
    <property type="match status" value="1"/>
</dbReference>
<dbReference type="KEGG" id="sku:Sulku_1860"/>
<dbReference type="PROSITE" id="PS00198">
    <property type="entry name" value="4FE4S_FER_1"/>
    <property type="match status" value="1"/>
</dbReference>
<dbReference type="InterPro" id="IPR011766">
    <property type="entry name" value="TPP_enzyme_TPP-bd"/>
</dbReference>
<evidence type="ECO:0000256" key="8">
    <source>
        <dbReference type="ARBA" id="ARBA00023014"/>
    </source>
</evidence>
<dbReference type="RefSeq" id="WP_013460717.1">
    <property type="nucleotide sequence ID" value="NC_014762.1"/>
</dbReference>
<feature type="binding site" evidence="10">
    <location>
        <position position="853"/>
    </location>
    <ligand>
        <name>thiamine diphosphate</name>
        <dbReference type="ChEBI" id="CHEBI:58937"/>
    </ligand>
</feature>
<dbReference type="InterPro" id="IPR009014">
    <property type="entry name" value="Transketo_C/PFOR_II"/>
</dbReference>
<dbReference type="InterPro" id="IPR019752">
    <property type="entry name" value="Pyrv/ketoisovalerate_OxRed_cat"/>
</dbReference>
<dbReference type="InterPro" id="IPR050722">
    <property type="entry name" value="Pyruvate:ferred/Flavod_OxRd"/>
</dbReference>
<feature type="site" description="Important for catalytic activity" evidence="11">
    <location>
        <position position="115"/>
    </location>
</feature>
<feature type="binding site" evidence="12">
    <location>
        <position position="853"/>
    </location>
    <ligand>
        <name>[4Fe-4S] cluster</name>
        <dbReference type="ChEBI" id="CHEBI:49883"/>
        <label>3</label>
    </ligand>
</feature>
<dbReference type="FunFam" id="3.40.50.970:FF:000041">
    <property type="entry name" value="Pyruvate:ferredoxin (Flavodoxin) oxidoreductase"/>
    <property type="match status" value="1"/>
</dbReference>